<reference evidence="3 4" key="1">
    <citation type="submission" date="2021-03" db="EMBL/GenBank/DDBJ databases">
        <title>Human Oral Microbial Genomes.</title>
        <authorList>
            <person name="Johnston C.D."/>
            <person name="Chen T."/>
            <person name="Dewhirst F.E."/>
        </authorList>
    </citation>
    <scope>NUCLEOTIDE SEQUENCE [LARGE SCALE GENOMIC DNA]</scope>
    <source>
        <strain evidence="3 4">F0054</strain>
    </source>
</reference>
<name>A0ABX7XSQ9_9BACT</name>
<feature type="domain" description="Phosphatidic acid phosphatase type 2/haloperoxidase" evidence="2">
    <location>
        <begin position="133"/>
        <end position="238"/>
    </location>
</feature>
<dbReference type="RefSeq" id="WP_211808468.1">
    <property type="nucleotide sequence ID" value="NZ_CP072362.1"/>
</dbReference>
<sequence>MNCFKEFLFILMLFVCLCHQAKASVALEDTIQHTRSIEFIDSLGVVADTSTVLKRVGERSGSVNKTRFDVMAYTCAPLIINGLIMKGQSRSFRGLRNDYIPRFDKSLDNYTQYLPAAVMLGLKIGGVKGRSSWGCMLASDAMSVALMAGVVNSLKYSAQVERPDGTDLRSFPSGHTATAFMTATMLTKEYGYRSPWIGIGAYTIASATGFMRMANNKHWLSDVLTGAGIGIVSTELGYYFTDLIFKKHGLRTSNVEETFDKKHKPSFLGINFLINEPLGSFRNEKDAPIKVSRGCTSAVEGAYFFNPYIGIGGRFSVTRTSVIVEDVKAEDYVFDTWKLGGGPFFSYPLSERWLIGSKLLVSSVFYPNIKLTGDLINSHHRIGFGTGLSLTFRARQHYSVRFLIDYNLQSYRTSLMRTHFHSLGVGSSFGISF</sequence>
<dbReference type="Gene3D" id="1.20.144.10">
    <property type="entry name" value="Phosphatidic acid phosphatase type 2/haloperoxidase"/>
    <property type="match status" value="1"/>
</dbReference>
<accession>A0ABX7XSQ9</accession>
<feature type="signal peptide" evidence="1">
    <location>
        <begin position="1"/>
        <end position="23"/>
    </location>
</feature>
<dbReference type="SUPFAM" id="SSF48317">
    <property type="entry name" value="Acid phosphatase/Vanadium-dependent haloperoxidase"/>
    <property type="match status" value="1"/>
</dbReference>
<dbReference type="EMBL" id="CP072362">
    <property type="protein sequence ID" value="QUB76598.1"/>
    <property type="molecule type" value="Genomic_DNA"/>
</dbReference>
<evidence type="ECO:0000313" key="3">
    <source>
        <dbReference type="EMBL" id="QUB76598.1"/>
    </source>
</evidence>
<evidence type="ECO:0000259" key="2">
    <source>
        <dbReference type="SMART" id="SM00014"/>
    </source>
</evidence>
<protein>
    <submittedName>
        <fullName evidence="3">Phosphatase PAP2 family protein</fullName>
    </submittedName>
</protein>
<keyword evidence="4" id="KW-1185">Reference proteome</keyword>
<evidence type="ECO:0000313" key="4">
    <source>
        <dbReference type="Proteomes" id="UP000682195"/>
    </source>
</evidence>
<dbReference type="Proteomes" id="UP000682195">
    <property type="component" value="Chromosome 2"/>
</dbReference>
<evidence type="ECO:0000256" key="1">
    <source>
        <dbReference type="SAM" id="SignalP"/>
    </source>
</evidence>
<organism evidence="3 4">
    <name type="scientific">Prevotella melaninogenica</name>
    <dbReference type="NCBI Taxonomy" id="28132"/>
    <lineage>
        <taxon>Bacteria</taxon>
        <taxon>Pseudomonadati</taxon>
        <taxon>Bacteroidota</taxon>
        <taxon>Bacteroidia</taxon>
        <taxon>Bacteroidales</taxon>
        <taxon>Prevotellaceae</taxon>
        <taxon>Prevotella</taxon>
    </lineage>
</organism>
<dbReference type="Pfam" id="PF01569">
    <property type="entry name" value="PAP2"/>
    <property type="match status" value="1"/>
</dbReference>
<keyword evidence="1" id="KW-0732">Signal</keyword>
<dbReference type="InterPro" id="IPR000326">
    <property type="entry name" value="PAP2/HPO"/>
</dbReference>
<dbReference type="CDD" id="cd03394">
    <property type="entry name" value="PAP2_like_5"/>
    <property type="match status" value="1"/>
</dbReference>
<feature type="chain" id="PRO_5046248256" evidence="1">
    <location>
        <begin position="24"/>
        <end position="433"/>
    </location>
</feature>
<dbReference type="SMART" id="SM00014">
    <property type="entry name" value="acidPPc"/>
    <property type="match status" value="1"/>
</dbReference>
<proteinExistence type="predicted"/>
<dbReference type="InterPro" id="IPR036938">
    <property type="entry name" value="PAP2/HPO_sf"/>
</dbReference>
<gene>
    <name evidence="3" type="ORF">J5A58_12860</name>
</gene>